<evidence type="ECO:0000256" key="1">
    <source>
        <dbReference type="ARBA" id="ARBA00022729"/>
    </source>
</evidence>
<keyword evidence="2" id="KW-1015">Disulfide bond</keyword>
<dbReference type="AlphaFoldDB" id="F6HYV4"/>
<dbReference type="PaxDb" id="29760-VIT_05s0102g00950.t01"/>
<dbReference type="Proteomes" id="UP000009183">
    <property type="component" value="Chromosome 5"/>
</dbReference>
<dbReference type="HOGENOM" id="CLU_2337827_0_0_1"/>
<keyword evidence="4" id="KW-1185">Reference proteome</keyword>
<dbReference type="eggNOG" id="ENOG502QT4R">
    <property type="taxonomic scope" value="Eukaryota"/>
</dbReference>
<evidence type="ECO:0008006" key="5">
    <source>
        <dbReference type="Google" id="ProtNLM"/>
    </source>
</evidence>
<dbReference type="InParanoid" id="F6HYV4"/>
<dbReference type="InterPro" id="IPR036426">
    <property type="entry name" value="Bulb-type_lectin_dom_sf"/>
</dbReference>
<gene>
    <name evidence="3" type="ordered locus">VIT_05s0102g00950</name>
</gene>
<accession>F6HYV4</accession>
<reference evidence="4" key="1">
    <citation type="journal article" date="2007" name="Nature">
        <title>The grapevine genome sequence suggests ancestral hexaploidization in major angiosperm phyla.</title>
        <authorList>
            <consortium name="The French-Italian Public Consortium for Grapevine Genome Characterization."/>
            <person name="Jaillon O."/>
            <person name="Aury J.-M."/>
            <person name="Noel B."/>
            <person name="Policriti A."/>
            <person name="Clepet C."/>
            <person name="Casagrande A."/>
            <person name="Choisne N."/>
            <person name="Aubourg S."/>
            <person name="Vitulo N."/>
            <person name="Jubin C."/>
            <person name="Vezzi A."/>
            <person name="Legeai F."/>
            <person name="Hugueney P."/>
            <person name="Dasilva C."/>
            <person name="Horner D."/>
            <person name="Mica E."/>
            <person name="Jublot D."/>
            <person name="Poulain J."/>
            <person name="Bruyere C."/>
            <person name="Billault A."/>
            <person name="Segurens B."/>
            <person name="Gouyvenoux M."/>
            <person name="Ugarte E."/>
            <person name="Cattonaro F."/>
            <person name="Anthouard V."/>
            <person name="Vico V."/>
            <person name="Del Fabbro C."/>
            <person name="Alaux M."/>
            <person name="Di Gaspero G."/>
            <person name="Dumas V."/>
            <person name="Felice N."/>
            <person name="Paillard S."/>
            <person name="Juman I."/>
            <person name="Moroldo M."/>
            <person name="Scalabrin S."/>
            <person name="Canaguier A."/>
            <person name="Le Clainche I."/>
            <person name="Malacrida G."/>
            <person name="Durand E."/>
            <person name="Pesole G."/>
            <person name="Laucou V."/>
            <person name="Chatelet P."/>
            <person name="Merdinoglu D."/>
            <person name="Delledonne M."/>
            <person name="Pezzotti M."/>
            <person name="Lecharny A."/>
            <person name="Scarpelli C."/>
            <person name="Artiguenave F."/>
            <person name="Pe M.E."/>
            <person name="Valle G."/>
            <person name="Morgante M."/>
            <person name="Caboche M."/>
            <person name="Adam-Blondon A.-F."/>
            <person name="Weissenbach J."/>
            <person name="Quetier F."/>
            <person name="Wincker P."/>
        </authorList>
    </citation>
    <scope>NUCLEOTIDE SEQUENCE [LARGE SCALE GENOMIC DNA]</scope>
    <source>
        <strain evidence="4">cv. Pinot noir / PN40024</strain>
    </source>
</reference>
<dbReference type="SUPFAM" id="SSF51110">
    <property type="entry name" value="alpha-D-mannose-specific plant lectins"/>
    <property type="match status" value="1"/>
</dbReference>
<name>F6HYV4_VITVI</name>
<organism evidence="3 4">
    <name type="scientific">Vitis vinifera</name>
    <name type="common">Grape</name>
    <dbReference type="NCBI Taxonomy" id="29760"/>
    <lineage>
        <taxon>Eukaryota</taxon>
        <taxon>Viridiplantae</taxon>
        <taxon>Streptophyta</taxon>
        <taxon>Embryophyta</taxon>
        <taxon>Tracheophyta</taxon>
        <taxon>Spermatophyta</taxon>
        <taxon>Magnoliopsida</taxon>
        <taxon>eudicotyledons</taxon>
        <taxon>Gunneridae</taxon>
        <taxon>Pentapetalae</taxon>
        <taxon>rosids</taxon>
        <taxon>Vitales</taxon>
        <taxon>Vitaceae</taxon>
        <taxon>Viteae</taxon>
        <taxon>Vitis</taxon>
    </lineage>
</organism>
<evidence type="ECO:0000313" key="4">
    <source>
        <dbReference type="Proteomes" id="UP000009183"/>
    </source>
</evidence>
<keyword evidence="1" id="KW-0732">Signal</keyword>
<dbReference type="EMBL" id="FN596500">
    <property type="protein sequence ID" value="CCB59868.1"/>
    <property type="molecule type" value="Genomic_DNA"/>
</dbReference>
<protein>
    <recommendedName>
        <fullName evidence="5">Bulb-type lectin domain-containing protein</fullName>
    </recommendedName>
</protein>
<sequence>MEANQMVPSFRAALSVEAINGKYACSLGVFLGDVKVWDSGHFTRFYTSERCVLELTTDGDLQLKGAKEQVGWRTATFGQGVEITLIYRGRAIWYWWTP</sequence>
<evidence type="ECO:0000313" key="3">
    <source>
        <dbReference type="EMBL" id="CCB59868.1"/>
    </source>
</evidence>
<proteinExistence type="predicted"/>
<evidence type="ECO:0000256" key="2">
    <source>
        <dbReference type="ARBA" id="ARBA00023157"/>
    </source>
</evidence>